<name>A0ABX1FRQ6_9PSEU</name>
<keyword evidence="1" id="KW-0472">Membrane</keyword>
<dbReference type="RefSeq" id="WP_167977904.1">
    <property type="nucleotide sequence ID" value="NZ_VSRL01000163.1"/>
</dbReference>
<feature type="transmembrane region" description="Helical" evidence="1">
    <location>
        <begin position="6"/>
        <end position="25"/>
    </location>
</feature>
<evidence type="ECO:0000313" key="3">
    <source>
        <dbReference type="Proteomes" id="UP001515943"/>
    </source>
</evidence>
<protein>
    <submittedName>
        <fullName evidence="2">Uncharacterized protein</fullName>
    </submittedName>
</protein>
<dbReference type="Proteomes" id="UP001515943">
    <property type="component" value="Unassembled WGS sequence"/>
</dbReference>
<proteinExistence type="predicted"/>
<gene>
    <name evidence="2" type="ORF">FXN61_32570</name>
</gene>
<keyword evidence="3" id="KW-1185">Reference proteome</keyword>
<comment type="caution">
    <text evidence="2">The sequence shown here is derived from an EMBL/GenBank/DDBJ whole genome shotgun (WGS) entry which is preliminary data.</text>
</comment>
<dbReference type="EMBL" id="VSRL01000163">
    <property type="protein sequence ID" value="NKE61252.1"/>
    <property type="molecule type" value="Genomic_DNA"/>
</dbReference>
<keyword evidence="1" id="KW-0812">Transmembrane</keyword>
<reference evidence="2 3" key="1">
    <citation type="submission" date="2019-08" db="EMBL/GenBank/DDBJ databases">
        <title>Lentzea from Indian Himalayas.</title>
        <authorList>
            <person name="Mandal S."/>
            <person name="Mallick Gupta A."/>
            <person name="Maiti P.K."/>
            <person name="Sarkar J."/>
            <person name="Mandal S."/>
        </authorList>
    </citation>
    <scope>NUCLEOTIDE SEQUENCE [LARGE SCALE GENOMIC DNA]</scope>
    <source>
        <strain evidence="2 3">PSKA42</strain>
    </source>
</reference>
<evidence type="ECO:0000256" key="1">
    <source>
        <dbReference type="SAM" id="Phobius"/>
    </source>
</evidence>
<evidence type="ECO:0000313" key="2">
    <source>
        <dbReference type="EMBL" id="NKE61252.1"/>
    </source>
</evidence>
<keyword evidence="1" id="KW-1133">Transmembrane helix</keyword>
<accession>A0ABX1FRQ6</accession>
<organism evidence="2 3">
    <name type="scientific">Lentzea indica</name>
    <dbReference type="NCBI Taxonomy" id="2604800"/>
    <lineage>
        <taxon>Bacteria</taxon>
        <taxon>Bacillati</taxon>
        <taxon>Actinomycetota</taxon>
        <taxon>Actinomycetes</taxon>
        <taxon>Pseudonocardiales</taxon>
        <taxon>Pseudonocardiaceae</taxon>
        <taxon>Lentzea</taxon>
    </lineage>
</organism>
<sequence>MGDAWMWALGLVPLVSVLVRELLALRRYRVRRTSIENVVRHLGPGGRVVDQDPGGGVVEVTVGPAA</sequence>